<keyword evidence="3 4" id="KW-0472">Membrane</keyword>
<dbReference type="PANTHER" id="PTHR23521">
    <property type="entry name" value="TRANSPORTER MFS SUPERFAMILY"/>
    <property type="match status" value="1"/>
</dbReference>
<gene>
    <name evidence="6" type="ORF">GCM10009069_06330</name>
</gene>
<dbReference type="GO" id="GO:0005886">
    <property type="term" value="C:plasma membrane"/>
    <property type="evidence" value="ECO:0007669"/>
    <property type="project" value="TreeGrafter"/>
</dbReference>
<organism evidence="6 7">
    <name type="scientific">Algimonas arctica</name>
    <dbReference type="NCBI Taxonomy" id="1479486"/>
    <lineage>
        <taxon>Bacteria</taxon>
        <taxon>Pseudomonadati</taxon>
        <taxon>Pseudomonadota</taxon>
        <taxon>Alphaproteobacteria</taxon>
        <taxon>Maricaulales</taxon>
        <taxon>Robiginitomaculaceae</taxon>
        <taxon>Algimonas</taxon>
    </lineage>
</organism>
<dbReference type="InterPro" id="IPR036259">
    <property type="entry name" value="MFS_trans_sf"/>
</dbReference>
<dbReference type="SUPFAM" id="SSF103473">
    <property type="entry name" value="MFS general substrate transporter"/>
    <property type="match status" value="1"/>
</dbReference>
<feature type="transmembrane region" description="Helical" evidence="4">
    <location>
        <begin position="101"/>
        <end position="119"/>
    </location>
</feature>
<evidence type="ECO:0000256" key="1">
    <source>
        <dbReference type="ARBA" id="ARBA00022692"/>
    </source>
</evidence>
<evidence type="ECO:0000256" key="3">
    <source>
        <dbReference type="ARBA" id="ARBA00023136"/>
    </source>
</evidence>
<feature type="transmembrane region" description="Helical" evidence="4">
    <location>
        <begin position="41"/>
        <end position="60"/>
    </location>
</feature>
<feature type="transmembrane region" description="Helical" evidence="4">
    <location>
        <begin position="328"/>
        <end position="347"/>
    </location>
</feature>
<proteinExistence type="predicted"/>
<evidence type="ECO:0000259" key="5">
    <source>
        <dbReference type="PROSITE" id="PS50850"/>
    </source>
</evidence>
<accession>A0A8J3CQH7</accession>
<feature type="transmembrane region" description="Helical" evidence="4">
    <location>
        <begin position="292"/>
        <end position="316"/>
    </location>
</feature>
<keyword evidence="2 4" id="KW-1133">Transmembrane helix</keyword>
<reference evidence="6" key="1">
    <citation type="journal article" date="2014" name="Int. J. Syst. Evol. Microbiol.">
        <title>Complete genome sequence of Corynebacterium casei LMG S-19264T (=DSM 44701T), isolated from a smear-ripened cheese.</title>
        <authorList>
            <consortium name="US DOE Joint Genome Institute (JGI-PGF)"/>
            <person name="Walter F."/>
            <person name="Albersmeier A."/>
            <person name="Kalinowski J."/>
            <person name="Ruckert C."/>
        </authorList>
    </citation>
    <scope>NUCLEOTIDE SEQUENCE</scope>
    <source>
        <strain evidence="6">KCTC 32513</strain>
    </source>
</reference>
<dbReference type="Proteomes" id="UP000634004">
    <property type="component" value="Unassembled WGS sequence"/>
</dbReference>
<dbReference type="Gene3D" id="1.20.1250.20">
    <property type="entry name" value="MFS general substrate transporter like domains"/>
    <property type="match status" value="2"/>
</dbReference>
<evidence type="ECO:0000313" key="7">
    <source>
        <dbReference type="Proteomes" id="UP000634004"/>
    </source>
</evidence>
<feature type="transmembrane region" description="Helical" evidence="4">
    <location>
        <begin position="353"/>
        <end position="377"/>
    </location>
</feature>
<dbReference type="InterPro" id="IPR047200">
    <property type="entry name" value="MFS_YcaD-like"/>
</dbReference>
<feature type="transmembrane region" description="Helical" evidence="4">
    <location>
        <begin position="72"/>
        <end position="95"/>
    </location>
</feature>
<feature type="transmembrane region" description="Helical" evidence="4">
    <location>
        <begin position="159"/>
        <end position="177"/>
    </location>
</feature>
<dbReference type="AlphaFoldDB" id="A0A8J3CQH7"/>
<dbReference type="InterPro" id="IPR020846">
    <property type="entry name" value="MFS_dom"/>
</dbReference>
<feature type="transmembrane region" description="Helical" evidence="4">
    <location>
        <begin position="267"/>
        <end position="286"/>
    </location>
</feature>
<reference evidence="6" key="2">
    <citation type="submission" date="2020-09" db="EMBL/GenBank/DDBJ databases">
        <authorList>
            <person name="Sun Q."/>
            <person name="Kim S."/>
        </authorList>
    </citation>
    <scope>NUCLEOTIDE SEQUENCE</scope>
    <source>
        <strain evidence="6">KCTC 32513</strain>
    </source>
</reference>
<name>A0A8J3CQH7_9PROT</name>
<feature type="transmembrane region" description="Helical" evidence="4">
    <location>
        <begin position="198"/>
        <end position="222"/>
    </location>
</feature>
<sequence>MHAFRSVFVLIVAVWFLQLAGGTLGIIVPLGLAALGADAKMIGFVAALYAAGMMLGAYLAPQIVARTGNIRTFSAAVSLTVVGSLALSFVLPIWAWAPIRIIQGVGFAAMFASAEAWLGQAAPEDQRGSILSVYNVAAKAAIMTGPFLIAGAAPLAPHTFVLTGLFLACALIPVCLTKQIEPTRQKTKGLPIRYVARMAPSAMVGCFMAGVINTGTFAFLPIYATGVMPEMNPITAAALAFAAANGGALIAQWPLGRLSDRLDRRTTIAGQCLLSAVAVFALALYGQTLPRAAILGLLAVWGVGSLTFYSISVAHGIDRMTDGRVTELMGVLIICWATGSVVGPILAGLVVSLFAAGTALFFFTAGGLTLLAVAMMARRSARPATVMRSRWHPAMPAPVGLMGARLHKFRTPSGPKQKKDV</sequence>
<dbReference type="EMBL" id="BMZH01000002">
    <property type="protein sequence ID" value="GHA85853.1"/>
    <property type="molecule type" value="Genomic_DNA"/>
</dbReference>
<dbReference type="InterPro" id="IPR011701">
    <property type="entry name" value="MFS"/>
</dbReference>
<evidence type="ECO:0000256" key="2">
    <source>
        <dbReference type="ARBA" id="ARBA00022989"/>
    </source>
</evidence>
<comment type="caution">
    <text evidence="6">The sequence shown here is derived from an EMBL/GenBank/DDBJ whole genome shotgun (WGS) entry which is preliminary data.</text>
</comment>
<dbReference type="GO" id="GO:0022857">
    <property type="term" value="F:transmembrane transporter activity"/>
    <property type="evidence" value="ECO:0007669"/>
    <property type="project" value="InterPro"/>
</dbReference>
<evidence type="ECO:0000256" key="4">
    <source>
        <dbReference type="SAM" id="Phobius"/>
    </source>
</evidence>
<dbReference type="Pfam" id="PF07690">
    <property type="entry name" value="MFS_1"/>
    <property type="match status" value="1"/>
</dbReference>
<feature type="transmembrane region" description="Helical" evidence="4">
    <location>
        <begin position="131"/>
        <end position="153"/>
    </location>
</feature>
<dbReference type="CDD" id="cd17477">
    <property type="entry name" value="MFS_YcaD_like"/>
    <property type="match status" value="1"/>
</dbReference>
<protein>
    <submittedName>
        <fullName evidence="6">MFS transporter</fullName>
    </submittedName>
</protein>
<feature type="transmembrane region" description="Helical" evidence="4">
    <location>
        <begin position="234"/>
        <end position="255"/>
    </location>
</feature>
<keyword evidence="7" id="KW-1185">Reference proteome</keyword>
<dbReference type="PANTHER" id="PTHR23521:SF3">
    <property type="entry name" value="MFS TRANSPORTER"/>
    <property type="match status" value="1"/>
</dbReference>
<dbReference type="PROSITE" id="PS50850">
    <property type="entry name" value="MFS"/>
    <property type="match status" value="1"/>
</dbReference>
<feature type="domain" description="Major facilitator superfamily (MFS) profile" evidence="5">
    <location>
        <begin position="6"/>
        <end position="382"/>
    </location>
</feature>
<evidence type="ECO:0000313" key="6">
    <source>
        <dbReference type="EMBL" id="GHA85853.1"/>
    </source>
</evidence>
<dbReference type="RefSeq" id="WP_189495330.1">
    <property type="nucleotide sequence ID" value="NZ_BMZH01000002.1"/>
</dbReference>
<keyword evidence="1 4" id="KW-0812">Transmembrane</keyword>